<name>A0A645GI19_9ZZZZ</name>
<evidence type="ECO:0000313" key="1">
    <source>
        <dbReference type="EMBL" id="MPN25429.1"/>
    </source>
</evidence>
<comment type="caution">
    <text evidence="1">The sequence shown here is derived from an EMBL/GenBank/DDBJ whole genome shotgun (WGS) entry which is preliminary data.</text>
</comment>
<protein>
    <submittedName>
        <fullName evidence="1">Uncharacterized protein</fullName>
    </submittedName>
</protein>
<accession>A0A645GI19</accession>
<reference evidence="1" key="1">
    <citation type="submission" date="2019-08" db="EMBL/GenBank/DDBJ databases">
        <authorList>
            <person name="Kucharzyk K."/>
            <person name="Murdoch R.W."/>
            <person name="Higgins S."/>
            <person name="Loffler F."/>
        </authorList>
    </citation>
    <scope>NUCLEOTIDE SEQUENCE</scope>
</reference>
<dbReference type="EMBL" id="VSSQ01074601">
    <property type="protein sequence ID" value="MPN25429.1"/>
    <property type="molecule type" value="Genomic_DNA"/>
</dbReference>
<gene>
    <name evidence="1" type="ORF">SDC9_172838</name>
</gene>
<dbReference type="AlphaFoldDB" id="A0A645GI19"/>
<sequence>MQYLQSYIQEFVNNTFNNETHLPSGVQLWHMPAGAAFPIPPFLFFLSLPLDEQDTSYFAESDNILIFSIRFIKYTSIVSFYYNFTKVFQLMQTYVRIS</sequence>
<proteinExistence type="predicted"/>
<organism evidence="1">
    <name type="scientific">bioreactor metagenome</name>
    <dbReference type="NCBI Taxonomy" id="1076179"/>
    <lineage>
        <taxon>unclassified sequences</taxon>
        <taxon>metagenomes</taxon>
        <taxon>ecological metagenomes</taxon>
    </lineage>
</organism>